<evidence type="ECO:0000256" key="3">
    <source>
        <dbReference type="ARBA" id="ARBA00022781"/>
    </source>
</evidence>
<dbReference type="InterPro" id="IPR020781">
    <property type="entry name" value="ATPase_OSCP/d_CS"/>
</dbReference>
<dbReference type="NCBIfam" id="NF009967">
    <property type="entry name" value="PRK13430.1"/>
    <property type="match status" value="1"/>
</dbReference>
<dbReference type="HAMAP" id="MF_01416">
    <property type="entry name" value="ATP_synth_delta_bact"/>
    <property type="match status" value="1"/>
</dbReference>
<comment type="caution">
    <text evidence="9">The sequence shown here is derived from an EMBL/GenBank/DDBJ whole genome shotgun (WGS) entry which is preliminary data.</text>
</comment>
<evidence type="ECO:0000313" key="9">
    <source>
        <dbReference type="EMBL" id="OTA29845.1"/>
    </source>
</evidence>
<comment type="subcellular location">
    <subcellularLocation>
        <location evidence="8">Cell membrane</location>
        <topology evidence="8">Peripheral membrane protein</topology>
    </subcellularLocation>
    <subcellularLocation>
        <location evidence="1">Membrane</location>
    </subcellularLocation>
</comment>
<keyword evidence="2 8" id="KW-0813">Transport</keyword>
<dbReference type="RefSeq" id="WP_086106131.1">
    <property type="nucleotide sequence ID" value="NZ_NEKB01000009.1"/>
</dbReference>
<dbReference type="EMBL" id="NEKC01000003">
    <property type="protein sequence ID" value="OTA29845.1"/>
    <property type="molecule type" value="Genomic_DNA"/>
</dbReference>
<keyword evidence="3 8" id="KW-0375">Hydrogen ion transport</keyword>
<name>A0A1Y2T371_9BIFI</name>
<sequence>MHGEASLASEKRVRDEFSAQLRAEGEHALEIARQLLDTTAVLDANARLQRALTDPGRSADERVALADTLFGGRVDALTDSILSSLAAKRWSKAMHIVNSLEDIAVDAVFFAADAQGVTSQVSAELSRVHSALLNLPEVLSGLSDTRASWDARARLLNSVIRTDELHPLTKFLIDHVAHQPRRRRFLSALNWLTGRISEHEGERVVTVTTAVPLSDDQRSRIHDAYAKKLGTSVYIDSIVDPRVLGGMRIQHGPNVTDTTVVAQLQTLQRALA</sequence>
<keyword evidence="7 8" id="KW-0066">ATP synthesis</keyword>
<dbReference type="PANTHER" id="PTHR11910">
    <property type="entry name" value="ATP SYNTHASE DELTA CHAIN"/>
    <property type="match status" value="1"/>
</dbReference>
<comment type="similarity">
    <text evidence="8">Belongs to the ATPase delta chain family.</text>
</comment>
<keyword evidence="5 8" id="KW-0472">Membrane</keyword>
<comment type="function">
    <text evidence="8">This protein is part of the stalk that links CF(0) to CF(1). It either transmits conformational changes from CF(0) to CF(1) or is implicated in proton conduction.</text>
</comment>
<dbReference type="GO" id="GO:0005886">
    <property type="term" value="C:plasma membrane"/>
    <property type="evidence" value="ECO:0007669"/>
    <property type="project" value="UniProtKB-SubCell"/>
</dbReference>
<dbReference type="STRING" id="1160091.B9T39_01830"/>
<dbReference type="GO" id="GO:0046933">
    <property type="term" value="F:proton-transporting ATP synthase activity, rotational mechanism"/>
    <property type="evidence" value="ECO:0007669"/>
    <property type="project" value="UniProtKB-UniRule"/>
</dbReference>
<dbReference type="PROSITE" id="PS00389">
    <property type="entry name" value="ATPASE_DELTA"/>
    <property type="match status" value="1"/>
</dbReference>
<organism evidence="9 10">
    <name type="scientific">Alloscardovia macacae</name>
    <dbReference type="NCBI Taxonomy" id="1160091"/>
    <lineage>
        <taxon>Bacteria</taxon>
        <taxon>Bacillati</taxon>
        <taxon>Actinomycetota</taxon>
        <taxon>Actinomycetes</taxon>
        <taxon>Bifidobacteriales</taxon>
        <taxon>Bifidobacteriaceae</taxon>
        <taxon>Alloscardovia</taxon>
    </lineage>
</organism>
<reference evidence="9 10" key="1">
    <citation type="submission" date="2017-04" db="EMBL/GenBank/DDBJ databases">
        <title>Draft genome sequences of Alloscardovia macacae UMA81211 and UMA81212 isolated from the feces of a rhesus macaque (Macaca mulatta).</title>
        <authorList>
            <person name="Albert K."/>
            <person name="Sela D.A."/>
        </authorList>
    </citation>
    <scope>NUCLEOTIDE SEQUENCE [LARGE SCALE GENOMIC DNA]</scope>
    <source>
        <strain evidence="9 10">UMA81212</strain>
    </source>
</reference>
<accession>A0A1Y2T371</accession>
<evidence type="ECO:0000256" key="6">
    <source>
        <dbReference type="ARBA" id="ARBA00023196"/>
    </source>
</evidence>
<evidence type="ECO:0000256" key="1">
    <source>
        <dbReference type="ARBA" id="ARBA00004370"/>
    </source>
</evidence>
<dbReference type="InterPro" id="IPR000711">
    <property type="entry name" value="ATPase_OSCP/dsu"/>
</dbReference>
<dbReference type="OrthoDB" id="5242917at2"/>
<gene>
    <name evidence="8" type="primary">atpH</name>
    <name evidence="9" type="ORF">B9T39_01830</name>
</gene>
<evidence type="ECO:0000256" key="8">
    <source>
        <dbReference type="HAMAP-Rule" id="MF_01416"/>
    </source>
</evidence>
<comment type="function">
    <text evidence="8">F(1)F(0) ATP synthase produces ATP from ADP in the presence of a proton or sodium gradient. F-type ATPases consist of two structural domains, F(1) containing the extramembraneous catalytic core and F(0) containing the membrane proton channel, linked together by a central stalk and a peripheral stalk. During catalysis, ATP synthesis in the catalytic domain of F(1) is coupled via a rotary mechanism of the central stalk subunits to proton translocation.</text>
</comment>
<dbReference type="AlphaFoldDB" id="A0A1Y2T371"/>
<proteinExistence type="inferred from homology"/>
<keyword evidence="8" id="KW-1003">Cell membrane</keyword>
<evidence type="ECO:0000313" key="10">
    <source>
        <dbReference type="Proteomes" id="UP000243540"/>
    </source>
</evidence>
<dbReference type="GO" id="GO:0045259">
    <property type="term" value="C:proton-transporting ATP synthase complex"/>
    <property type="evidence" value="ECO:0007669"/>
    <property type="project" value="UniProtKB-KW"/>
</dbReference>
<protein>
    <recommendedName>
        <fullName evidence="8">ATP synthase subunit delta</fullName>
    </recommendedName>
    <alternativeName>
        <fullName evidence="8">ATP synthase F(1) sector subunit delta</fullName>
    </alternativeName>
    <alternativeName>
        <fullName evidence="8">F-type ATPase subunit delta</fullName>
        <shortName evidence="8">F-ATPase subunit delta</shortName>
    </alternativeName>
</protein>
<evidence type="ECO:0000256" key="5">
    <source>
        <dbReference type="ARBA" id="ARBA00023136"/>
    </source>
</evidence>
<dbReference type="Pfam" id="PF00213">
    <property type="entry name" value="OSCP"/>
    <property type="match status" value="1"/>
</dbReference>
<keyword evidence="4 8" id="KW-0406">Ion transport</keyword>
<evidence type="ECO:0000256" key="4">
    <source>
        <dbReference type="ARBA" id="ARBA00023065"/>
    </source>
</evidence>
<keyword evidence="6 8" id="KW-0139">CF(1)</keyword>
<evidence type="ECO:0000256" key="2">
    <source>
        <dbReference type="ARBA" id="ARBA00022448"/>
    </source>
</evidence>
<dbReference type="Proteomes" id="UP000243540">
    <property type="component" value="Unassembled WGS sequence"/>
</dbReference>
<evidence type="ECO:0000256" key="7">
    <source>
        <dbReference type="ARBA" id="ARBA00023310"/>
    </source>
</evidence>